<dbReference type="GO" id="GO:0008270">
    <property type="term" value="F:zinc ion binding"/>
    <property type="evidence" value="ECO:0007669"/>
    <property type="project" value="UniProtKB-KW"/>
</dbReference>
<proteinExistence type="predicted"/>
<dbReference type="GO" id="GO:0005634">
    <property type="term" value="C:nucleus"/>
    <property type="evidence" value="ECO:0007669"/>
    <property type="project" value="TreeGrafter"/>
</dbReference>
<comment type="caution">
    <text evidence="7">The sequence shown here is derived from an EMBL/GenBank/DDBJ whole genome shotgun (WGS) entry which is preliminary data.</text>
</comment>
<keyword evidence="3" id="KW-0862">Zinc</keyword>
<gene>
    <name evidence="7" type="ORF">SHERM_24657</name>
</gene>
<feature type="compositionally biased region" description="Polar residues" evidence="5">
    <location>
        <begin position="146"/>
        <end position="157"/>
    </location>
</feature>
<dbReference type="InterPro" id="IPR036236">
    <property type="entry name" value="Znf_C2H2_sf"/>
</dbReference>
<feature type="region of interest" description="Disordered" evidence="5">
    <location>
        <begin position="134"/>
        <end position="173"/>
    </location>
</feature>
<dbReference type="InterPro" id="IPR053031">
    <property type="entry name" value="Cuticle_assoc_protein"/>
</dbReference>
<dbReference type="EMBL" id="CACSLK010027773">
    <property type="protein sequence ID" value="CAA0829065.1"/>
    <property type="molecule type" value="Genomic_DNA"/>
</dbReference>
<dbReference type="SUPFAM" id="SSF57667">
    <property type="entry name" value="beta-beta-alpha zinc fingers"/>
    <property type="match status" value="1"/>
</dbReference>
<dbReference type="Proteomes" id="UP001153555">
    <property type="component" value="Unassembled WGS sequence"/>
</dbReference>
<protein>
    <recommendedName>
        <fullName evidence="6">BED-type domain-containing protein</fullName>
    </recommendedName>
</protein>
<name>A0A9N7RIB6_STRHE</name>
<evidence type="ECO:0000256" key="2">
    <source>
        <dbReference type="ARBA" id="ARBA00022771"/>
    </source>
</evidence>
<reference evidence="7" key="1">
    <citation type="submission" date="2019-12" db="EMBL/GenBank/DDBJ databases">
        <authorList>
            <person name="Scholes J."/>
        </authorList>
    </citation>
    <scope>NUCLEOTIDE SEQUENCE</scope>
</reference>
<dbReference type="GO" id="GO:0006357">
    <property type="term" value="P:regulation of transcription by RNA polymerase II"/>
    <property type="evidence" value="ECO:0007669"/>
    <property type="project" value="TreeGrafter"/>
</dbReference>
<feature type="domain" description="BED-type" evidence="6">
    <location>
        <begin position="172"/>
        <end position="229"/>
    </location>
</feature>
<evidence type="ECO:0000256" key="3">
    <source>
        <dbReference type="ARBA" id="ARBA00022833"/>
    </source>
</evidence>
<dbReference type="SMART" id="SM00614">
    <property type="entry name" value="ZnF_BED"/>
    <property type="match status" value="1"/>
</dbReference>
<keyword evidence="2 4" id="KW-0863">Zinc-finger</keyword>
<dbReference type="PROSITE" id="PS50808">
    <property type="entry name" value="ZF_BED"/>
    <property type="match status" value="1"/>
</dbReference>
<evidence type="ECO:0000256" key="5">
    <source>
        <dbReference type="SAM" id="MobiDB-lite"/>
    </source>
</evidence>
<dbReference type="Pfam" id="PF02892">
    <property type="entry name" value="zf-BED"/>
    <property type="match status" value="1"/>
</dbReference>
<dbReference type="PANTHER" id="PTHR34396">
    <property type="entry name" value="OS03G0264950 PROTEIN-RELATED"/>
    <property type="match status" value="1"/>
</dbReference>
<evidence type="ECO:0000259" key="6">
    <source>
        <dbReference type="PROSITE" id="PS50808"/>
    </source>
</evidence>
<dbReference type="InterPro" id="IPR003656">
    <property type="entry name" value="Znf_BED"/>
</dbReference>
<sequence length="276" mass="30805">MMKVRAADCQESYQCFIPRPILGLHMEIGPRPIGDVDSPSGSRHVLSSRVLILIFCTQLVTGAPSLLHRQFALNRPNQIIPQFLRLKQNSRCYSAAWPASHPPLLLKPLLLYRCSSSRCSSSPDYHSIIQMSSQEEMDGSNGPVDNASNETPTQPTEDTSEVKGGARQRKMQSRSKTWTHFTRILDKNENVIGAKCNHCKKEYACHTKRNGTSSLLAHMTSCMKNSENVDVNQSLLNVQPGKDGVVGSSSITAWKYNYGEIRKSLAYMICSDELIF</sequence>
<evidence type="ECO:0000256" key="4">
    <source>
        <dbReference type="PROSITE-ProRule" id="PRU00027"/>
    </source>
</evidence>
<dbReference type="PANTHER" id="PTHR34396:SF27">
    <property type="entry name" value="OS08G0208700 PROTEIN"/>
    <property type="match status" value="1"/>
</dbReference>
<accession>A0A9N7RIB6</accession>
<organism evidence="7 8">
    <name type="scientific">Striga hermonthica</name>
    <name type="common">Purple witchweed</name>
    <name type="synonym">Buchnera hermonthica</name>
    <dbReference type="NCBI Taxonomy" id="68872"/>
    <lineage>
        <taxon>Eukaryota</taxon>
        <taxon>Viridiplantae</taxon>
        <taxon>Streptophyta</taxon>
        <taxon>Embryophyta</taxon>
        <taxon>Tracheophyta</taxon>
        <taxon>Spermatophyta</taxon>
        <taxon>Magnoliopsida</taxon>
        <taxon>eudicotyledons</taxon>
        <taxon>Gunneridae</taxon>
        <taxon>Pentapetalae</taxon>
        <taxon>asterids</taxon>
        <taxon>lamiids</taxon>
        <taxon>Lamiales</taxon>
        <taxon>Orobanchaceae</taxon>
        <taxon>Buchnereae</taxon>
        <taxon>Striga</taxon>
    </lineage>
</organism>
<keyword evidence="1" id="KW-0479">Metal-binding</keyword>
<dbReference type="GO" id="GO:1990837">
    <property type="term" value="F:sequence-specific double-stranded DNA binding"/>
    <property type="evidence" value="ECO:0007669"/>
    <property type="project" value="TreeGrafter"/>
</dbReference>
<keyword evidence="8" id="KW-1185">Reference proteome</keyword>
<dbReference type="AlphaFoldDB" id="A0A9N7RIB6"/>
<evidence type="ECO:0000256" key="1">
    <source>
        <dbReference type="ARBA" id="ARBA00022723"/>
    </source>
</evidence>
<evidence type="ECO:0000313" key="8">
    <source>
        <dbReference type="Proteomes" id="UP001153555"/>
    </source>
</evidence>
<dbReference type="OrthoDB" id="1301613at2759"/>
<evidence type="ECO:0000313" key="7">
    <source>
        <dbReference type="EMBL" id="CAA0829065.1"/>
    </source>
</evidence>